<proteinExistence type="predicted"/>
<organism evidence="1 2">
    <name type="scientific">Shigella dysenteriae</name>
    <dbReference type="NCBI Taxonomy" id="622"/>
    <lineage>
        <taxon>Bacteria</taxon>
        <taxon>Pseudomonadati</taxon>
        <taxon>Pseudomonadota</taxon>
        <taxon>Gammaproteobacteria</taxon>
        <taxon>Enterobacterales</taxon>
        <taxon>Enterobacteriaceae</taxon>
        <taxon>Shigella</taxon>
    </lineage>
</organism>
<protein>
    <submittedName>
        <fullName evidence="1">Uncharacterized protein</fullName>
    </submittedName>
</protein>
<dbReference type="Proteomes" id="UP000238186">
    <property type="component" value="Unassembled WGS sequence"/>
</dbReference>
<evidence type="ECO:0000313" key="1">
    <source>
        <dbReference type="EMBL" id="PQM95257.1"/>
    </source>
</evidence>
<gene>
    <name evidence="1" type="ORF">C5K18_28860</name>
</gene>
<reference evidence="1 2" key="1">
    <citation type="submission" date="2018-02" db="EMBL/GenBank/DDBJ databases">
        <title>Distribution and characterization of Shiga toxin converting temperate phage carried by Shigella flexneri in Hispaniola.</title>
        <authorList>
            <person name="Fogolari M."/>
            <person name="Mavian C."/>
            <person name="Angeletti S."/>
            <person name="Salemi M."/>
            <person name="Lampel K.A."/>
            <person name="Maurelli A.T."/>
        </authorList>
    </citation>
    <scope>NUCLEOTIDE SEQUENCE [LARGE SCALE GENOMIC DNA]</scope>
    <source>
        <strain evidence="1 2">BS979</strain>
    </source>
</reference>
<comment type="caution">
    <text evidence="1">The sequence shown here is derived from an EMBL/GenBank/DDBJ whole genome shotgun (WGS) entry which is preliminary data.</text>
</comment>
<dbReference type="EMBL" id="PUGT01000696">
    <property type="protein sequence ID" value="PQM95257.1"/>
    <property type="molecule type" value="Genomic_DNA"/>
</dbReference>
<dbReference type="AlphaFoldDB" id="A0A2S8D427"/>
<accession>A0A2S8D427</accession>
<name>A0A2S8D427_SHIDY</name>
<sequence length="92" mass="10688">MGFSAHYWLLLMPFYFRKECPLNSGYLTPVKTGVKFPLRHNCVQWILKEPSAHSPEANMGWQKCSGIRHSYLGKRVHLHLIKWTTPDNSLSC</sequence>
<evidence type="ECO:0000313" key="2">
    <source>
        <dbReference type="Proteomes" id="UP000238186"/>
    </source>
</evidence>